<evidence type="ECO:0000313" key="5">
    <source>
        <dbReference type="EMBL" id="CAF4585349.1"/>
    </source>
</evidence>
<gene>
    <name evidence="5" type="ORF">HFQ381_LOCUS32739</name>
    <name evidence="3" type="ORF">KIK155_LOCUS22617</name>
    <name evidence="2" type="ORF">LUA448_LOCUS7691</name>
    <name evidence="4" type="ORF">TOA249_LOCUS3116</name>
</gene>
<accession>A0A818QCK3</accession>
<dbReference type="SUPFAM" id="SSF54518">
    <property type="entry name" value="Tubby C-terminal domain-like"/>
    <property type="match status" value="1"/>
</dbReference>
<dbReference type="Proteomes" id="UP000663865">
    <property type="component" value="Unassembled WGS sequence"/>
</dbReference>
<dbReference type="AlphaFoldDB" id="A0A818QCK3"/>
<dbReference type="Proteomes" id="UP000663838">
    <property type="component" value="Unassembled WGS sequence"/>
</dbReference>
<reference evidence="3" key="1">
    <citation type="submission" date="2021-02" db="EMBL/GenBank/DDBJ databases">
        <authorList>
            <person name="Nowell W R."/>
        </authorList>
    </citation>
    <scope>NUCLEOTIDE SEQUENCE</scope>
</reference>
<comment type="caution">
    <text evidence="3">The sequence shown here is derived from an EMBL/GenBank/DDBJ whole genome shotgun (WGS) entry which is preliminary data.</text>
</comment>
<dbReference type="Proteomes" id="UP000663851">
    <property type="component" value="Unassembled WGS sequence"/>
</dbReference>
<evidence type="ECO:0000313" key="2">
    <source>
        <dbReference type="EMBL" id="CAF3296702.1"/>
    </source>
</evidence>
<proteinExistence type="inferred from homology"/>
<name>A0A818QCK3_9BILA</name>
<dbReference type="Proteomes" id="UP000663833">
    <property type="component" value="Unassembled WGS sequence"/>
</dbReference>
<dbReference type="InterPro" id="IPR025659">
    <property type="entry name" value="Tubby-like_C"/>
</dbReference>
<evidence type="ECO:0000313" key="3">
    <source>
        <dbReference type="EMBL" id="CAF3635137.1"/>
    </source>
</evidence>
<sequence>MAYAAYPSTASSRQVMPARRYQIREKIFSIGDNFKIKDEAGQDVYTVRSKLFSLGDKLVLEDIAGNGEHVDLNRKLRSDYPEVVGWRFDQLKPGQIPKFDLLEFSGLEKLN</sequence>
<dbReference type="Gene3D" id="2.40.160.200">
    <property type="entry name" value="LURP1-related"/>
    <property type="match status" value="1"/>
</dbReference>
<evidence type="ECO:0000256" key="1">
    <source>
        <dbReference type="ARBA" id="ARBA00005437"/>
    </source>
</evidence>
<protein>
    <submittedName>
        <fullName evidence="3">Uncharacterized protein</fullName>
    </submittedName>
</protein>
<organism evidence="3 6">
    <name type="scientific">Rotaria socialis</name>
    <dbReference type="NCBI Taxonomy" id="392032"/>
    <lineage>
        <taxon>Eukaryota</taxon>
        <taxon>Metazoa</taxon>
        <taxon>Spiralia</taxon>
        <taxon>Gnathifera</taxon>
        <taxon>Rotifera</taxon>
        <taxon>Eurotatoria</taxon>
        <taxon>Bdelloidea</taxon>
        <taxon>Philodinida</taxon>
        <taxon>Philodinidae</taxon>
        <taxon>Rotaria</taxon>
    </lineage>
</organism>
<dbReference type="InterPro" id="IPR007612">
    <property type="entry name" value="LOR"/>
</dbReference>
<comment type="similarity">
    <text evidence="1">Belongs to the LOR family.</text>
</comment>
<evidence type="ECO:0000313" key="4">
    <source>
        <dbReference type="EMBL" id="CAF4497221.1"/>
    </source>
</evidence>
<dbReference type="Pfam" id="PF04525">
    <property type="entry name" value="LOR"/>
    <property type="match status" value="1"/>
</dbReference>
<dbReference type="EMBL" id="CAJOBS010000107">
    <property type="protein sequence ID" value="CAF4497221.1"/>
    <property type="molecule type" value="Genomic_DNA"/>
</dbReference>
<evidence type="ECO:0000313" key="6">
    <source>
        <dbReference type="Proteomes" id="UP000663865"/>
    </source>
</evidence>
<dbReference type="EMBL" id="CAJOBO010008579">
    <property type="protein sequence ID" value="CAF4585349.1"/>
    <property type="molecule type" value="Genomic_DNA"/>
</dbReference>
<dbReference type="EMBL" id="CAJNYD010000782">
    <property type="protein sequence ID" value="CAF3296702.1"/>
    <property type="molecule type" value="Genomic_DNA"/>
</dbReference>
<dbReference type="InterPro" id="IPR038595">
    <property type="entry name" value="LOR_sf"/>
</dbReference>
<dbReference type="EMBL" id="CAJNYV010004019">
    <property type="protein sequence ID" value="CAF3635137.1"/>
    <property type="molecule type" value="Genomic_DNA"/>
</dbReference>